<gene>
    <name evidence="2" type="ORF">HAND1043_LOCUS8951</name>
</gene>
<evidence type="ECO:0000313" key="2">
    <source>
        <dbReference type="EMBL" id="CAD8742457.1"/>
    </source>
</evidence>
<dbReference type="AlphaFoldDB" id="A0A6U4NJD3"/>
<dbReference type="EMBL" id="HBFK01014665">
    <property type="protein sequence ID" value="CAD8742457.1"/>
    <property type="molecule type" value="Transcribed_RNA"/>
</dbReference>
<keyword evidence="1" id="KW-0812">Transmembrane</keyword>
<evidence type="ECO:0000256" key="1">
    <source>
        <dbReference type="SAM" id="Phobius"/>
    </source>
</evidence>
<proteinExistence type="predicted"/>
<sequence>MGVGEEFEEEEEEVSWQYRKPAIGCLVGGLAVSLVVCFICLVVPTTTYVLKSKCSPLEDPKLEEFGGFGGKRWRTGVRVEVINHRDGSGASLLARDITVYNSADGAKSPTKAMEQAFASSHCLCPGCDGVNEGTCHGCVPRSPGCQQDPPEYACYVVVRNPDNSYPHYSTGVEKVVFEEDLAVNNDGWTVALIVFGVLSAILLVINIVVYLPGLMGSGYKDL</sequence>
<organism evidence="2">
    <name type="scientific">Hemiselmis andersenii</name>
    <name type="common">Cryptophyte alga</name>
    <dbReference type="NCBI Taxonomy" id="464988"/>
    <lineage>
        <taxon>Eukaryota</taxon>
        <taxon>Cryptophyceae</taxon>
        <taxon>Cryptomonadales</taxon>
        <taxon>Hemiselmidaceae</taxon>
        <taxon>Hemiselmis</taxon>
    </lineage>
</organism>
<accession>A0A6U4NJD3</accession>
<name>A0A6U4NJD3_HEMAN</name>
<keyword evidence="1" id="KW-0472">Membrane</keyword>
<protein>
    <submittedName>
        <fullName evidence="2">Uncharacterized protein</fullName>
    </submittedName>
</protein>
<reference evidence="2" key="1">
    <citation type="submission" date="2021-01" db="EMBL/GenBank/DDBJ databases">
        <authorList>
            <person name="Corre E."/>
            <person name="Pelletier E."/>
            <person name="Niang G."/>
            <person name="Scheremetjew M."/>
            <person name="Finn R."/>
            <person name="Kale V."/>
            <person name="Holt S."/>
            <person name="Cochrane G."/>
            <person name="Meng A."/>
            <person name="Brown T."/>
            <person name="Cohen L."/>
        </authorList>
    </citation>
    <scope>NUCLEOTIDE SEQUENCE</scope>
    <source>
        <strain evidence="2">CCMP441</strain>
    </source>
</reference>
<keyword evidence="1" id="KW-1133">Transmembrane helix</keyword>
<feature type="transmembrane region" description="Helical" evidence="1">
    <location>
        <begin position="190"/>
        <end position="211"/>
    </location>
</feature>
<feature type="transmembrane region" description="Helical" evidence="1">
    <location>
        <begin position="21"/>
        <end position="43"/>
    </location>
</feature>